<evidence type="ECO:0000256" key="6">
    <source>
        <dbReference type="SAM" id="Phobius"/>
    </source>
</evidence>
<feature type="transmembrane region" description="Helical" evidence="6">
    <location>
        <begin position="251"/>
        <end position="277"/>
    </location>
</feature>
<evidence type="ECO:0000313" key="7">
    <source>
        <dbReference type="EMBL" id="GAA5341847.1"/>
    </source>
</evidence>
<organism evidence="7 8">
    <name type="scientific">Brevibacterium ammoniilyticum</name>
    <dbReference type="NCBI Taxonomy" id="1046555"/>
    <lineage>
        <taxon>Bacteria</taxon>
        <taxon>Bacillati</taxon>
        <taxon>Actinomycetota</taxon>
        <taxon>Actinomycetes</taxon>
        <taxon>Micrococcales</taxon>
        <taxon>Brevibacteriaceae</taxon>
        <taxon>Brevibacterium</taxon>
    </lineage>
</organism>
<dbReference type="Gene3D" id="1.20.1530.20">
    <property type="match status" value="1"/>
</dbReference>
<keyword evidence="8" id="KW-1185">Reference proteome</keyword>
<evidence type="ECO:0000256" key="5">
    <source>
        <dbReference type="SAM" id="MobiDB-lite"/>
    </source>
</evidence>
<keyword evidence="3 6" id="KW-1133">Transmembrane helix</keyword>
<dbReference type="InterPro" id="IPR038770">
    <property type="entry name" value="Na+/solute_symporter_sf"/>
</dbReference>
<dbReference type="InterPro" id="IPR004710">
    <property type="entry name" value="Bilac:Na_transpt"/>
</dbReference>
<feature type="transmembrane region" description="Helical" evidence="6">
    <location>
        <begin position="187"/>
        <end position="213"/>
    </location>
</feature>
<feature type="region of interest" description="Disordered" evidence="5">
    <location>
        <begin position="1"/>
        <end position="31"/>
    </location>
</feature>
<evidence type="ECO:0000256" key="4">
    <source>
        <dbReference type="ARBA" id="ARBA00023136"/>
    </source>
</evidence>
<dbReference type="PANTHER" id="PTHR10361:SF28">
    <property type="entry name" value="P3 PROTEIN-RELATED"/>
    <property type="match status" value="1"/>
</dbReference>
<sequence>MSDSPQPSAPRSDRGSAAGPDSATGTSSTEKSTADRSSIIAVTALPVLVVLAGVAGFLSPDTFTPLAPTITWSLGVVMFFMGLTLTLPDFARIAKRPWIAVLGVVTQFVAMPLLGLLVVTVYNLPAEIAVGVILVGCAPGGTASNVVTYLAKGDVALSVSITTLSTLCAPVLTPLLTLWLAGSYMDVPFWSMFVSICQTVLVPVIVGVLVRLVASKFVDRIAPALPWLASLAIAYIVAIVVAGSAGSIATAGILVLLAVITHNLLGLGVGYGVAAACRLDTPTRRALAFEVGLQNSGLASTLATTYFSPLAALPGAVFSVWHNVSGAVLASIFARLPYGKPPAEATDQSRTNASV</sequence>
<feature type="transmembrane region" description="Helical" evidence="6">
    <location>
        <begin position="70"/>
        <end position="87"/>
    </location>
</feature>
<dbReference type="Pfam" id="PF01758">
    <property type="entry name" value="SBF"/>
    <property type="match status" value="1"/>
</dbReference>
<feature type="transmembrane region" description="Helical" evidence="6">
    <location>
        <begin position="128"/>
        <end position="150"/>
    </location>
</feature>
<gene>
    <name evidence="7" type="ORF">KACC15558_28880</name>
</gene>
<name>A0ABP9U4R4_9MICO</name>
<dbReference type="EMBL" id="BAABNP010000013">
    <property type="protein sequence ID" value="GAA5341847.1"/>
    <property type="molecule type" value="Genomic_DNA"/>
</dbReference>
<dbReference type="Proteomes" id="UP001498935">
    <property type="component" value="Unassembled WGS sequence"/>
</dbReference>
<comment type="subcellular location">
    <subcellularLocation>
        <location evidence="1">Membrane</location>
        <topology evidence="1">Multi-pass membrane protein</topology>
    </subcellularLocation>
</comment>
<evidence type="ECO:0000256" key="2">
    <source>
        <dbReference type="ARBA" id="ARBA00022692"/>
    </source>
</evidence>
<feature type="transmembrane region" description="Helical" evidence="6">
    <location>
        <begin position="99"/>
        <end position="122"/>
    </location>
</feature>
<protein>
    <submittedName>
        <fullName evidence="7">Bile acid:sodium symporter family protein</fullName>
    </submittedName>
</protein>
<feature type="transmembrane region" description="Helical" evidence="6">
    <location>
        <begin position="157"/>
        <end position="181"/>
    </location>
</feature>
<dbReference type="InterPro" id="IPR002657">
    <property type="entry name" value="BilAc:Na_symport/Acr3"/>
</dbReference>
<evidence type="ECO:0000256" key="3">
    <source>
        <dbReference type="ARBA" id="ARBA00022989"/>
    </source>
</evidence>
<evidence type="ECO:0000313" key="8">
    <source>
        <dbReference type="Proteomes" id="UP001498935"/>
    </source>
</evidence>
<keyword evidence="4 6" id="KW-0472">Membrane</keyword>
<proteinExistence type="predicted"/>
<accession>A0ABP9U4R4</accession>
<evidence type="ECO:0000256" key="1">
    <source>
        <dbReference type="ARBA" id="ARBA00004141"/>
    </source>
</evidence>
<reference evidence="7 8" key="1">
    <citation type="submission" date="2024-02" db="EMBL/GenBank/DDBJ databases">
        <title>Characterization of antibiotic resistant novel bacterial strains and their environmental applications.</title>
        <authorList>
            <person name="Manzoor S."/>
            <person name="Abbas S."/>
            <person name="Arshad M."/>
            <person name="Li W.J."/>
            <person name="Ahmed I."/>
        </authorList>
    </citation>
    <scope>NUCLEOTIDE SEQUENCE [LARGE SCALE GENOMIC DNA]</scope>
    <source>
        <strain evidence="7 8">KACC 15558</strain>
    </source>
</reference>
<dbReference type="RefSeq" id="WP_342038780.1">
    <property type="nucleotide sequence ID" value="NZ_BAABBK010000015.1"/>
</dbReference>
<dbReference type="PANTHER" id="PTHR10361">
    <property type="entry name" value="SODIUM-BILE ACID COTRANSPORTER"/>
    <property type="match status" value="1"/>
</dbReference>
<feature type="transmembrane region" description="Helical" evidence="6">
    <location>
        <begin position="39"/>
        <end position="58"/>
    </location>
</feature>
<comment type="caution">
    <text evidence="7">The sequence shown here is derived from an EMBL/GenBank/DDBJ whole genome shotgun (WGS) entry which is preliminary data.</text>
</comment>
<feature type="transmembrane region" description="Helical" evidence="6">
    <location>
        <begin position="225"/>
        <end position="245"/>
    </location>
</feature>
<keyword evidence="2 6" id="KW-0812">Transmembrane</keyword>